<dbReference type="GO" id="GO:0003677">
    <property type="term" value="F:DNA binding"/>
    <property type="evidence" value="ECO:0007669"/>
    <property type="project" value="InterPro"/>
</dbReference>
<dbReference type="AlphaFoldDB" id="A0A9N9DI16"/>
<name>A0A9N9DI16_9GLOM</name>
<comment type="caution">
    <text evidence="1">The sequence shown here is derived from an EMBL/GenBank/DDBJ whole genome shotgun (WGS) entry which is preliminary data.</text>
</comment>
<gene>
    <name evidence="1" type="ORF">AGERDE_LOCUS10914</name>
</gene>
<dbReference type="SUPFAM" id="SSF50118">
    <property type="entry name" value="Cell growth inhibitor/plasmid maintenance toxic component"/>
    <property type="match status" value="1"/>
</dbReference>
<dbReference type="OrthoDB" id="2423972at2759"/>
<accession>A0A9N9DI16</accession>
<reference evidence="1" key="1">
    <citation type="submission" date="2021-06" db="EMBL/GenBank/DDBJ databases">
        <authorList>
            <person name="Kallberg Y."/>
            <person name="Tangrot J."/>
            <person name="Rosling A."/>
        </authorList>
    </citation>
    <scope>NUCLEOTIDE SEQUENCE</scope>
    <source>
        <strain evidence="1">MT106</strain>
    </source>
</reference>
<dbReference type="Pfam" id="PF02452">
    <property type="entry name" value="PemK_toxin"/>
    <property type="match status" value="1"/>
</dbReference>
<dbReference type="Gene3D" id="2.30.30.110">
    <property type="match status" value="1"/>
</dbReference>
<proteinExistence type="predicted"/>
<dbReference type="Proteomes" id="UP000789831">
    <property type="component" value="Unassembled WGS sequence"/>
</dbReference>
<organism evidence="1 2">
    <name type="scientific">Ambispora gerdemannii</name>
    <dbReference type="NCBI Taxonomy" id="144530"/>
    <lineage>
        <taxon>Eukaryota</taxon>
        <taxon>Fungi</taxon>
        <taxon>Fungi incertae sedis</taxon>
        <taxon>Mucoromycota</taxon>
        <taxon>Glomeromycotina</taxon>
        <taxon>Glomeromycetes</taxon>
        <taxon>Archaeosporales</taxon>
        <taxon>Ambisporaceae</taxon>
        <taxon>Ambispora</taxon>
    </lineage>
</organism>
<dbReference type="InterPro" id="IPR003477">
    <property type="entry name" value="PemK-like"/>
</dbReference>
<evidence type="ECO:0000313" key="2">
    <source>
        <dbReference type="Proteomes" id="UP000789831"/>
    </source>
</evidence>
<evidence type="ECO:0000313" key="1">
    <source>
        <dbReference type="EMBL" id="CAG8639591.1"/>
    </source>
</evidence>
<dbReference type="EMBL" id="CAJVPL010003853">
    <property type="protein sequence ID" value="CAG8639591.1"/>
    <property type="molecule type" value="Genomic_DNA"/>
</dbReference>
<dbReference type="InterPro" id="IPR011067">
    <property type="entry name" value="Plasmid_toxin/cell-grow_inhib"/>
</dbReference>
<keyword evidence="2" id="KW-1185">Reference proteome</keyword>
<protein>
    <submittedName>
        <fullName evidence="1">2979_t:CDS:1</fullName>
    </submittedName>
</protein>
<sequence length="80" mass="9061">MTTKNIKIVEPFEVFFSNTTETGLDEPSKLKLNYPRTIDKERLKEKLGVANQEIMEQADFTCDKCGGDFYGTTAYSVAQD</sequence>